<dbReference type="GO" id="GO:0015280">
    <property type="term" value="F:ligand-gated sodium channel activity"/>
    <property type="evidence" value="ECO:0007669"/>
    <property type="project" value="TreeGrafter"/>
</dbReference>
<evidence type="ECO:0000256" key="5">
    <source>
        <dbReference type="ARBA" id="ARBA00022692"/>
    </source>
</evidence>
<sequence length="301" mass="34857">MMTKTTKTKLFRFVKTFFDTSTIHGFQHISHPHRHPFERLLWLLLVATAAYGASVLSGLTITRYAENPTVISMERDRFAWNTTFPPITVCPSSKYDAAKLDDYADQRGDLANKSLYKAFVKSLVETNYLNLDKIVEYDGVKSEEYAELIRMFSVKMDLEVTNSAYKERFLNVQETFTEMGICYSFNSALAAYNSFDYWRNGSRDLLQESELFQVNPLDGEVFVSFINLSVGYTVFFHGPYEMIDVASKHQDVTSNKFVQIYLTALTIFSSERTKRLDAKQRKCRFYYESNLPHFPVYSYAA</sequence>
<evidence type="ECO:0000256" key="7">
    <source>
        <dbReference type="ARBA" id="ARBA00023053"/>
    </source>
</evidence>
<evidence type="ECO:0000313" key="15">
    <source>
        <dbReference type="Proteomes" id="UP001153712"/>
    </source>
</evidence>
<dbReference type="InterPro" id="IPR001873">
    <property type="entry name" value="ENaC"/>
</dbReference>
<evidence type="ECO:0000256" key="12">
    <source>
        <dbReference type="RuleBase" id="RU000679"/>
    </source>
</evidence>
<evidence type="ECO:0000256" key="10">
    <source>
        <dbReference type="ARBA" id="ARBA00023201"/>
    </source>
</evidence>
<keyword evidence="3 12" id="KW-0813">Transport</keyword>
<gene>
    <name evidence="14" type="ORF">PHYEVI_LOCUS211</name>
</gene>
<evidence type="ECO:0000256" key="6">
    <source>
        <dbReference type="ARBA" id="ARBA00022989"/>
    </source>
</evidence>
<name>A0A9N9XH55_PHYSR</name>
<comment type="subcellular location">
    <subcellularLocation>
        <location evidence="1">Membrane</location>
        <topology evidence="1">Multi-pass membrane protein</topology>
    </subcellularLocation>
</comment>
<evidence type="ECO:0000256" key="13">
    <source>
        <dbReference type="SAM" id="Phobius"/>
    </source>
</evidence>
<keyword evidence="8 12" id="KW-0406">Ion transport</keyword>
<proteinExistence type="inferred from homology"/>
<keyword evidence="5 12" id="KW-0812">Transmembrane</keyword>
<evidence type="ECO:0000313" key="14">
    <source>
        <dbReference type="EMBL" id="CAG9853740.1"/>
    </source>
</evidence>
<organism evidence="14 15">
    <name type="scientific">Phyllotreta striolata</name>
    <name type="common">Striped flea beetle</name>
    <name type="synonym">Crioceris striolata</name>
    <dbReference type="NCBI Taxonomy" id="444603"/>
    <lineage>
        <taxon>Eukaryota</taxon>
        <taxon>Metazoa</taxon>
        <taxon>Ecdysozoa</taxon>
        <taxon>Arthropoda</taxon>
        <taxon>Hexapoda</taxon>
        <taxon>Insecta</taxon>
        <taxon>Pterygota</taxon>
        <taxon>Neoptera</taxon>
        <taxon>Endopterygota</taxon>
        <taxon>Coleoptera</taxon>
        <taxon>Polyphaga</taxon>
        <taxon>Cucujiformia</taxon>
        <taxon>Chrysomeloidea</taxon>
        <taxon>Chrysomelidae</taxon>
        <taxon>Galerucinae</taxon>
        <taxon>Alticini</taxon>
        <taxon>Phyllotreta</taxon>
    </lineage>
</organism>
<reference evidence="14" key="1">
    <citation type="submission" date="2022-01" db="EMBL/GenBank/DDBJ databases">
        <authorList>
            <person name="King R."/>
        </authorList>
    </citation>
    <scope>NUCLEOTIDE SEQUENCE</scope>
</reference>
<keyword evidence="6 13" id="KW-1133">Transmembrane helix</keyword>
<keyword evidence="10 12" id="KW-0739">Sodium transport</keyword>
<evidence type="ECO:0000256" key="9">
    <source>
        <dbReference type="ARBA" id="ARBA00023136"/>
    </source>
</evidence>
<keyword evidence="4 12" id="KW-0894">Sodium channel</keyword>
<accession>A0A9N9XH55</accession>
<dbReference type="Proteomes" id="UP001153712">
    <property type="component" value="Chromosome 1"/>
</dbReference>
<keyword evidence="9 13" id="KW-0472">Membrane</keyword>
<evidence type="ECO:0000256" key="4">
    <source>
        <dbReference type="ARBA" id="ARBA00022461"/>
    </source>
</evidence>
<dbReference type="PANTHER" id="PTHR11690">
    <property type="entry name" value="AMILORIDE-SENSITIVE SODIUM CHANNEL-RELATED"/>
    <property type="match status" value="1"/>
</dbReference>
<evidence type="ECO:0000256" key="3">
    <source>
        <dbReference type="ARBA" id="ARBA00022448"/>
    </source>
</evidence>
<dbReference type="AlphaFoldDB" id="A0A9N9XH55"/>
<evidence type="ECO:0000256" key="2">
    <source>
        <dbReference type="ARBA" id="ARBA00007193"/>
    </source>
</evidence>
<dbReference type="OrthoDB" id="6628406at2759"/>
<dbReference type="EMBL" id="OU900094">
    <property type="protein sequence ID" value="CAG9853740.1"/>
    <property type="molecule type" value="Genomic_DNA"/>
</dbReference>
<evidence type="ECO:0000256" key="11">
    <source>
        <dbReference type="ARBA" id="ARBA00023303"/>
    </source>
</evidence>
<dbReference type="Pfam" id="PF00858">
    <property type="entry name" value="ASC"/>
    <property type="match status" value="1"/>
</dbReference>
<evidence type="ECO:0000256" key="1">
    <source>
        <dbReference type="ARBA" id="ARBA00004141"/>
    </source>
</evidence>
<keyword evidence="15" id="KW-1185">Reference proteome</keyword>
<keyword evidence="7" id="KW-0915">Sodium</keyword>
<protein>
    <submittedName>
        <fullName evidence="14">Uncharacterized protein</fullName>
    </submittedName>
</protein>
<dbReference type="GO" id="GO:0005886">
    <property type="term" value="C:plasma membrane"/>
    <property type="evidence" value="ECO:0007669"/>
    <property type="project" value="TreeGrafter"/>
</dbReference>
<feature type="transmembrane region" description="Helical" evidence="13">
    <location>
        <begin position="40"/>
        <end position="61"/>
    </location>
</feature>
<evidence type="ECO:0000256" key="8">
    <source>
        <dbReference type="ARBA" id="ARBA00023065"/>
    </source>
</evidence>
<dbReference type="PANTHER" id="PTHR11690:SF240">
    <property type="entry name" value="PICKPOCKET 25-RELATED"/>
    <property type="match status" value="1"/>
</dbReference>
<keyword evidence="11 12" id="KW-0407">Ion channel</keyword>
<comment type="similarity">
    <text evidence="2 12">Belongs to the amiloride-sensitive sodium channel (TC 1.A.6) family.</text>
</comment>